<organism evidence="2 3">
    <name type="scientific">Erythrobacter insulae</name>
    <dbReference type="NCBI Taxonomy" id="2584124"/>
    <lineage>
        <taxon>Bacteria</taxon>
        <taxon>Pseudomonadati</taxon>
        <taxon>Pseudomonadota</taxon>
        <taxon>Alphaproteobacteria</taxon>
        <taxon>Sphingomonadales</taxon>
        <taxon>Erythrobacteraceae</taxon>
        <taxon>Erythrobacter/Porphyrobacter group</taxon>
        <taxon>Erythrobacter</taxon>
    </lineage>
</organism>
<protein>
    <submittedName>
        <fullName evidence="2">Uncharacterized protein</fullName>
    </submittedName>
</protein>
<comment type="caution">
    <text evidence="2">The sequence shown here is derived from an EMBL/GenBank/DDBJ whole genome shotgun (WGS) entry which is preliminary data.</text>
</comment>
<dbReference type="EMBL" id="VHJK01000001">
    <property type="protein sequence ID" value="TRD12845.1"/>
    <property type="molecule type" value="Genomic_DNA"/>
</dbReference>
<dbReference type="AlphaFoldDB" id="A0A547PFB8"/>
<accession>A0A547PFB8</accession>
<keyword evidence="3" id="KW-1185">Reference proteome</keyword>
<feature type="region of interest" description="Disordered" evidence="1">
    <location>
        <begin position="1"/>
        <end position="41"/>
    </location>
</feature>
<evidence type="ECO:0000256" key="1">
    <source>
        <dbReference type="SAM" id="MobiDB-lite"/>
    </source>
</evidence>
<dbReference type="Proteomes" id="UP000316343">
    <property type="component" value="Unassembled WGS sequence"/>
</dbReference>
<feature type="compositionally biased region" description="Basic and acidic residues" evidence="1">
    <location>
        <begin position="29"/>
        <end position="41"/>
    </location>
</feature>
<sequence>MGAVSPLPRHRRGRGGSTSRCRAAQTILPHDHAVHPYQREE</sequence>
<proteinExistence type="predicted"/>
<reference evidence="2 3" key="1">
    <citation type="submission" date="2019-06" db="EMBL/GenBank/DDBJ databases">
        <title>Erythrobacter insulae sp. nov., isolated from a tidal flat.</title>
        <authorList>
            <person name="Yoon J.-H."/>
        </authorList>
    </citation>
    <scope>NUCLEOTIDE SEQUENCE [LARGE SCALE GENOMIC DNA]</scope>
    <source>
        <strain evidence="2 3">JBTF-M21</strain>
    </source>
</reference>
<name>A0A547PFB8_9SPHN</name>
<evidence type="ECO:0000313" key="2">
    <source>
        <dbReference type="EMBL" id="TRD12845.1"/>
    </source>
</evidence>
<evidence type="ECO:0000313" key="3">
    <source>
        <dbReference type="Proteomes" id="UP000316343"/>
    </source>
</evidence>
<gene>
    <name evidence="2" type="ORF">FGU71_11215</name>
</gene>